<dbReference type="Proteomes" id="UP000262901">
    <property type="component" value="Unassembled WGS sequence"/>
</dbReference>
<dbReference type="EMBL" id="CP031733">
    <property type="protein sequence ID" value="AXQ77767.1"/>
    <property type="molecule type" value="Genomic_DNA"/>
</dbReference>
<dbReference type="Proteomes" id="UP000246115">
    <property type="component" value="Chromosome"/>
</dbReference>
<feature type="transmembrane region" description="Helical" evidence="4">
    <location>
        <begin position="62"/>
        <end position="92"/>
    </location>
</feature>
<dbReference type="InterPro" id="IPR002543">
    <property type="entry name" value="FtsK_dom"/>
</dbReference>
<keyword evidence="8" id="KW-0132">Cell division</keyword>
<accession>A0A372KKD4</accession>
<evidence type="ECO:0000256" key="3">
    <source>
        <dbReference type="PROSITE-ProRule" id="PRU00289"/>
    </source>
</evidence>
<dbReference type="InterPro" id="IPR027417">
    <property type="entry name" value="P-loop_NTPase"/>
</dbReference>
<keyword evidence="2 3" id="KW-0067">ATP-binding</keyword>
<dbReference type="PROSITE" id="PS50901">
    <property type="entry name" value="FTSK"/>
    <property type="match status" value="1"/>
</dbReference>
<keyword evidence="4" id="KW-0472">Membrane</keyword>
<dbReference type="EMBL" id="QVQZ01000021">
    <property type="protein sequence ID" value="RFU52717.1"/>
    <property type="molecule type" value="Genomic_DNA"/>
</dbReference>
<dbReference type="GO" id="GO:0003677">
    <property type="term" value="F:DNA binding"/>
    <property type="evidence" value="ECO:0007669"/>
    <property type="project" value="InterPro"/>
</dbReference>
<keyword evidence="1 3" id="KW-0547">Nucleotide-binding</keyword>
<keyword evidence="11" id="KW-1185">Reference proteome</keyword>
<protein>
    <submittedName>
        <fullName evidence="8">Cell division protein FtsK</fullName>
    </submittedName>
</protein>
<evidence type="ECO:0000256" key="1">
    <source>
        <dbReference type="ARBA" id="ARBA00022741"/>
    </source>
</evidence>
<proteinExistence type="predicted"/>
<organism evidence="8 10">
    <name type="scientific">Streptococcus chenjunshii</name>
    <dbReference type="NCBI Taxonomy" id="2173853"/>
    <lineage>
        <taxon>Bacteria</taxon>
        <taxon>Bacillati</taxon>
        <taxon>Bacillota</taxon>
        <taxon>Bacilli</taxon>
        <taxon>Lactobacillales</taxon>
        <taxon>Streptococcaceae</taxon>
        <taxon>Streptococcus</taxon>
    </lineage>
</organism>
<keyword evidence="4" id="KW-0812">Transmembrane</keyword>
<reference evidence="9" key="3">
    <citation type="submission" date="2018-08" db="EMBL/GenBank/DDBJ databases">
        <title>Streptococcus chenjunshii sp. nov., isolated from stools sample of the Tibetan antelope in the Qinghai-Tibet plateau, China.</title>
        <authorList>
            <person name="Tian Z."/>
        </authorList>
    </citation>
    <scope>NUCLEOTIDE SEQUENCE [LARGE SCALE GENOMIC DNA]</scope>
    <source>
        <strain evidence="9">Z15</strain>
    </source>
</reference>
<dbReference type="GO" id="GO:0051301">
    <property type="term" value="P:cell division"/>
    <property type="evidence" value="ECO:0007669"/>
    <property type="project" value="UniProtKB-KW"/>
</dbReference>
<sequence length="576" mass="66205">MIKKIMHWLVADVYVYKGKRVRNIYKYARGTQIALFFFPFLLSVGILLYFHQVQVMQQPYLYGGVALFSLLLLFGLVVLLVLKLEVHVLYFARLRSLFLLRRFLISHNYYTTKEVIIKQENGSITKTKILLPKVYLKQGKFGVDVFFELQGNQFQEKFLKLGPELEITFGGDFMYRKEIKGYTYYHLAIDRFSSRLNIADVKVDKNGLRLMKDIWWDFDSQPHMLVAGGTGGGKTVLLMSIALALVKVGDVALCDPKESDLTVLKKAPVFKNHVYSGKEEMVGCLRDYVTTMVDRYRFMAQHPDNRIGKKYSDYGLRPMFLIFDEWAAFIAMLDNDYKMLSEVIQLLTQLILKGRQAGVFVIEGLQRPDGEFIKTALRDNFMIRISVGVLEDTGYTMLFGDANRDKNFKNIDEINGEKFKGRGYFAHAGEMAGEFFSPYVPFDKGFDFLEAFQAVEALPEDLVPYHKSEAPDEFAGVLKELEELPIDSVFEEATKQHQTLDDLAKRLSKSFSQVKHVVSLVEEGDYYIFGRDDEGKYSFTPVESDMIIAIVETKEAGEKRYKEVISDFFSKNEEAA</sequence>
<name>A0A372KKD4_9STRE</name>
<evidence type="ECO:0000313" key="7">
    <source>
        <dbReference type="EMBL" id="RFU50489.1"/>
    </source>
</evidence>
<dbReference type="Pfam" id="PF01580">
    <property type="entry name" value="FtsK_SpoIIIE"/>
    <property type="match status" value="1"/>
</dbReference>
<dbReference type="Gene3D" id="3.40.50.300">
    <property type="entry name" value="P-loop containing nucleotide triphosphate hydrolases"/>
    <property type="match status" value="1"/>
</dbReference>
<dbReference type="EMBL" id="QVQY01000025">
    <property type="protein sequence ID" value="RFU50489.1"/>
    <property type="molecule type" value="Genomic_DNA"/>
</dbReference>
<dbReference type="RefSeq" id="WP_116878627.1">
    <property type="nucleotide sequence ID" value="NZ_CP031733.1"/>
</dbReference>
<evidence type="ECO:0000256" key="4">
    <source>
        <dbReference type="SAM" id="Phobius"/>
    </source>
</evidence>
<evidence type="ECO:0000313" key="6">
    <source>
        <dbReference type="EMBL" id="AXQ77767.1"/>
    </source>
</evidence>
<reference evidence="8 10" key="2">
    <citation type="submission" date="2018-08" db="EMBL/GenBank/DDBJ databases">
        <title>Draft genome of Streptococcus sp. nov. Z1.</title>
        <authorList>
            <person name="Tian Z."/>
        </authorList>
    </citation>
    <scope>NUCLEOTIDE SEQUENCE [LARGE SCALE GENOMIC DNA]</scope>
    <source>
        <strain evidence="8">Z1</strain>
        <strain evidence="10">Z1(2018)</strain>
    </source>
</reference>
<dbReference type="SUPFAM" id="SSF52540">
    <property type="entry name" value="P-loop containing nucleoside triphosphate hydrolases"/>
    <property type="match status" value="1"/>
</dbReference>
<reference evidence="7 11" key="1">
    <citation type="submission" date="2018-08" db="EMBL/GenBank/DDBJ databases">
        <title>Draft genome of Streptococcus sp .nov. Z2.</title>
        <authorList>
            <person name="Tian Z."/>
        </authorList>
    </citation>
    <scope>NUCLEOTIDE SEQUENCE [LARGE SCALE GENOMIC DNA]</scope>
    <source>
        <strain evidence="7 11">Z2</strain>
    </source>
</reference>
<evidence type="ECO:0000313" key="8">
    <source>
        <dbReference type="EMBL" id="RFU52717.1"/>
    </source>
</evidence>
<dbReference type="PANTHER" id="PTHR22683:SF47">
    <property type="entry name" value="FTSK DOMAIN-CONTAINING PROTEIN YDCQ"/>
    <property type="match status" value="1"/>
</dbReference>
<accession>A0A346N9S2</accession>
<evidence type="ECO:0000313" key="10">
    <source>
        <dbReference type="Proteomes" id="UP000262901"/>
    </source>
</evidence>
<evidence type="ECO:0000256" key="2">
    <source>
        <dbReference type="ARBA" id="ARBA00022840"/>
    </source>
</evidence>
<reference evidence="6" key="4">
    <citation type="journal article" date="2019" name="Int. J. Syst. Evol. Microbiol.">
        <title>Streptococcus chenjunshii sp. nov. isolated from feces of Tibetan antelopes.</title>
        <authorList>
            <person name="Tian Z."/>
            <person name="Lu S."/>
            <person name="Jin D."/>
            <person name="Yang J."/>
            <person name="Pu J."/>
            <person name="Lai X.H."/>
            <person name="Bai X.N."/>
            <person name="Wu X.M."/>
            <person name="Li J."/>
            <person name="Wang S."/>
            <person name="Xu J."/>
        </authorList>
    </citation>
    <scope>NUCLEOTIDE SEQUENCE</scope>
    <source>
        <strain evidence="6">Z15</strain>
    </source>
</reference>
<dbReference type="InterPro" id="IPR050206">
    <property type="entry name" value="FtsK/SpoIIIE/SftA"/>
</dbReference>
<feature type="transmembrane region" description="Helical" evidence="4">
    <location>
        <begin position="27"/>
        <end position="50"/>
    </location>
</feature>
<dbReference type="Proteomes" id="UP000264056">
    <property type="component" value="Unassembled WGS sequence"/>
</dbReference>
<keyword evidence="4" id="KW-1133">Transmembrane helix</keyword>
<dbReference type="AlphaFoldDB" id="A0A372KKD4"/>
<evidence type="ECO:0000313" key="11">
    <source>
        <dbReference type="Proteomes" id="UP000264056"/>
    </source>
</evidence>
<dbReference type="KEGG" id="schj:DDV21_001095"/>
<dbReference type="GO" id="GO:0005524">
    <property type="term" value="F:ATP binding"/>
    <property type="evidence" value="ECO:0007669"/>
    <property type="project" value="UniProtKB-UniRule"/>
</dbReference>
<feature type="binding site" evidence="3">
    <location>
        <begin position="228"/>
        <end position="235"/>
    </location>
    <ligand>
        <name>ATP</name>
        <dbReference type="ChEBI" id="CHEBI:30616"/>
    </ligand>
</feature>
<keyword evidence="8" id="KW-0131">Cell cycle</keyword>
<dbReference type="PANTHER" id="PTHR22683">
    <property type="entry name" value="SPORULATION PROTEIN RELATED"/>
    <property type="match status" value="1"/>
</dbReference>
<dbReference type="OrthoDB" id="9807790at2"/>
<feature type="domain" description="FtsK" evidence="5">
    <location>
        <begin position="211"/>
        <end position="396"/>
    </location>
</feature>
<gene>
    <name evidence="6" type="ORF">DDV21_001095</name>
    <name evidence="7" type="ORF">DDV22_08430</name>
    <name evidence="8" type="ORF">DDV23_08270</name>
</gene>
<evidence type="ECO:0000259" key="5">
    <source>
        <dbReference type="PROSITE" id="PS50901"/>
    </source>
</evidence>
<evidence type="ECO:0000313" key="9">
    <source>
        <dbReference type="Proteomes" id="UP000246115"/>
    </source>
</evidence>